<reference evidence="1" key="4">
    <citation type="submission" date="2025-09" db="UniProtKB">
        <authorList>
            <consortium name="Ensembl"/>
        </authorList>
    </citation>
    <scope>IDENTIFICATION</scope>
    <source>
        <strain evidence="1">HSOK</strain>
    </source>
</reference>
<evidence type="ECO:0000313" key="1">
    <source>
        <dbReference type="Ensembl" id="ENSORLP00015026629.1"/>
    </source>
</evidence>
<evidence type="ECO:0000313" key="2">
    <source>
        <dbReference type="Proteomes" id="UP000265200"/>
    </source>
</evidence>
<sequence>MREIQVEERGYREKRERRWRIGKGMHVDVDPILQKIYELNAIADPVQLKLYRNGIGQSTQVSFQERKILSCMDIVDGDFPTELQDTFPDVGPFQVCSYCSGGIRTTILEYMDRRGRGWGPVPEPAGSECCTGSAGR</sequence>
<proteinExistence type="predicted"/>
<reference evidence="1 2" key="2">
    <citation type="submission" date="2017-04" db="EMBL/GenBank/DDBJ databases">
        <title>CpG methylation of centromeres and impact of large insertions on vertebrate speciation.</title>
        <authorList>
            <person name="Ichikawa K."/>
            <person name="Yoshimura J."/>
            <person name="Morishita S."/>
        </authorList>
    </citation>
    <scope>NUCLEOTIDE SEQUENCE</scope>
    <source>
        <strain evidence="1 2">HSOK</strain>
    </source>
</reference>
<dbReference type="Ensembl" id="ENSORLT00015002393.1">
    <property type="protein sequence ID" value="ENSORLP00015026629.1"/>
    <property type="gene ID" value="ENSORLG00015008339.1"/>
</dbReference>
<dbReference type="Proteomes" id="UP000265200">
    <property type="component" value="Chromosome 16"/>
</dbReference>
<dbReference type="AlphaFoldDB" id="A0A3P9J323"/>
<reference evidence="1" key="3">
    <citation type="submission" date="2025-08" db="UniProtKB">
        <authorList>
            <consortium name="Ensembl"/>
        </authorList>
    </citation>
    <scope>IDENTIFICATION</scope>
    <source>
        <strain evidence="1">HSOK</strain>
    </source>
</reference>
<accession>A0A3P9J323</accession>
<reference key="1">
    <citation type="journal article" date="2007" name="Nature">
        <title>The medaka draft genome and insights into vertebrate genome evolution.</title>
        <authorList>
            <person name="Kasahara M."/>
            <person name="Naruse K."/>
            <person name="Sasaki S."/>
            <person name="Nakatani Y."/>
            <person name="Qu W."/>
            <person name="Ahsan B."/>
            <person name="Yamada T."/>
            <person name="Nagayasu Y."/>
            <person name="Doi K."/>
            <person name="Kasai Y."/>
            <person name="Jindo T."/>
            <person name="Kobayashi D."/>
            <person name="Shimada A."/>
            <person name="Toyoda A."/>
            <person name="Kuroki Y."/>
            <person name="Fujiyama A."/>
            <person name="Sasaki T."/>
            <person name="Shimizu A."/>
            <person name="Asakawa S."/>
            <person name="Shimizu N."/>
            <person name="Hashimoto S."/>
            <person name="Yang J."/>
            <person name="Lee Y."/>
            <person name="Matsushima K."/>
            <person name="Sugano S."/>
            <person name="Sakaizumi M."/>
            <person name="Narita T."/>
            <person name="Ohishi K."/>
            <person name="Haga S."/>
            <person name="Ohta F."/>
            <person name="Nomoto H."/>
            <person name="Nogata K."/>
            <person name="Morishita T."/>
            <person name="Endo T."/>
            <person name="Shin-I T."/>
            <person name="Takeda H."/>
            <person name="Morishita S."/>
            <person name="Kohara Y."/>
        </authorList>
    </citation>
    <scope>NUCLEOTIDE SEQUENCE [LARGE SCALE GENOMIC DNA]</scope>
    <source>
        <strain>Hd-rR</strain>
    </source>
</reference>
<name>A0A3P9J323_ORYLA</name>
<organism evidence="1 2">
    <name type="scientific">Oryzias latipes</name>
    <name type="common">Japanese rice fish</name>
    <name type="synonym">Japanese killifish</name>
    <dbReference type="NCBI Taxonomy" id="8090"/>
    <lineage>
        <taxon>Eukaryota</taxon>
        <taxon>Metazoa</taxon>
        <taxon>Chordata</taxon>
        <taxon>Craniata</taxon>
        <taxon>Vertebrata</taxon>
        <taxon>Euteleostomi</taxon>
        <taxon>Actinopterygii</taxon>
        <taxon>Neopterygii</taxon>
        <taxon>Teleostei</taxon>
        <taxon>Neoteleostei</taxon>
        <taxon>Acanthomorphata</taxon>
        <taxon>Ovalentaria</taxon>
        <taxon>Atherinomorphae</taxon>
        <taxon>Beloniformes</taxon>
        <taxon>Adrianichthyidae</taxon>
        <taxon>Oryziinae</taxon>
        <taxon>Oryzias</taxon>
    </lineage>
</organism>
<protein>
    <submittedName>
        <fullName evidence="1">Uncharacterized protein</fullName>
    </submittedName>
</protein>